<keyword evidence="1" id="KW-1133">Transmembrane helix</keyword>
<dbReference type="AlphaFoldDB" id="A0A4S4NZH9"/>
<gene>
    <name evidence="2" type="ORF">E4021_03690</name>
</gene>
<sequence length="91" mass="10373">MNENEANHPLSPRKRTLYWRLCCGLATLLMVLSFTPVFLPPRTIDPTLFGMPYTLWAGILLCVVMVGLTYVATLVHPGRDEDLIDRQSQQR</sequence>
<feature type="transmembrane region" description="Helical" evidence="1">
    <location>
        <begin position="17"/>
        <end position="35"/>
    </location>
</feature>
<evidence type="ECO:0000256" key="1">
    <source>
        <dbReference type="SAM" id="Phobius"/>
    </source>
</evidence>
<keyword evidence="1" id="KW-0812">Transmembrane</keyword>
<protein>
    <submittedName>
        <fullName evidence="2">Uncharacterized protein</fullName>
    </submittedName>
</protein>
<evidence type="ECO:0000313" key="3">
    <source>
        <dbReference type="Proteomes" id="UP000308528"/>
    </source>
</evidence>
<organism evidence="2 3">
    <name type="scientific">Neolewinella litorea</name>
    <dbReference type="NCBI Taxonomy" id="2562452"/>
    <lineage>
        <taxon>Bacteria</taxon>
        <taxon>Pseudomonadati</taxon>
        <taxon>Bacteroidota</taxon>
        <taxon>Saprospiria</taxon>
        <taxon>Saprospirales</taxon>
        <taxon>Lewinellaceae</taxon>
        <taxon>Neolewinella</taxon>
    </lineage>
</organism>
<dbReference type="EMBL" id="SRSF01000001">
    <property type="protein sequence ID" value="THH41710.1"/>
    <property type="molecule type" value="Genomic_DNA"/>
</dbReference>
<name>A0A4S4NZH9_9BACT</name>
<dbReference type="OrthoDB" id="1453649at2"/>
<feature type="transmembrane region" description="Helical" evidence="1">
    <location>
        <begin position="55"/>
        <end position="76"/>
    </location>
</feature>
<proteinExistence type="predicted"/>
<comment type="caution">
    <text evidence="2">The sequence shown here is derived from an EMBL/GenBank/DDBJ whole genome shotgun (WGS) entry which is preliminary data.</text>
</comment>
<keyword evidence="1" id="KW-0472">Membrane</keyword>
<reference evidence="2 3" key="1">
    <citation type="submission" date="2019-04" db="EMBL/GenBank/DDBJ databases">
        <title>Lewinella litorea sp. nov., isolated from a marine sand.</title>
        <authorList>
            <person name="Yoon J.-H."/>
        </authorList>
    </citation>
    <scope>NUCLEOTIDE SEQUENCE [LARGE SCALE GENOMIC DNA]</scope>
    <source>
        <strain evidence="2 3">HSMS-39</strain>
    </source>
</reference>
<keyword evidence="3" id="KW-1185">Reference proteome</keyword>
<dbReference type="Proteomes" id="UP000308528">
    <property type="component" value="Unassembled WGS sequence"/>
</dbReference>
<dbReference type="RefSeq" id="WP_136456553.1">
    <property type="nucleotide sequence ID" value="NZ_SRSF01000001.1"/>
</dbReference>
<evidence type="ECO:0000313" key="2">
    <source>
        <dbReference type="EMBL" id="THH41710.1"/>
    </source>
</evidence>
<accession>A0A4S4NZH9</accession>